<dbReference type="GO" id="GO:0016810">
    <property type="term" value="F:hydrolase activity, acting on carbon-nitrogen (but not peptide) bonds"/>
    <property type="evidence" value="ECO:0007669"/>
    <property type="project" value="InterPro"/>
</dbReference>
<dbReference type="RefSeq" id="WP_015273645.1">
    <property type="nucleotide sequence ID" value="NC_019907.1"/>
</dbReference>
<proteinExistence type="inferred from homology"/>
<dbReference type="HOGENOM" id="CLU_021264_0_0_5"/>
<protein>
    <recommendedName>
        <fullName evidence="3">Chitooligosaccharide deacetylase</fullName>
    </recommendedName>
    <alternativeName>
        <fullName evidence="4">Nodulation protein B</fullName>
    </alternativeName>
</protein>
<gene>
    <name evidence="6" type="ordered locus">B488_12280</name>
</gene>
<evidence type="ECO:0000313" key="6">
    <source>
        <dbReference type="EMBL" id="AGA65220.1"/>
    </source>
</evidence>
<dbReference type="PANTHER" id="PTHR10587">
    <property type="entry name" value="GLYCOSYL TRANSFERASE-RELATED"/>
    <property type="match status" value="1"/>
</dbReference>
<evidence type="ECO:0000313" key="7">
    <source>
        <dbReference type="Proteomes" id="UP000010799"/>
    </source>
</evidence>
<name>L0EWJ1_LIBCB</name>
<dbReference type="KEGG" id="lcc:B488_12280"/>
<dbReference type="AlphaFoldDB" id="L0EWJ1"/>
<dbReference type="InterPro" id="IPR050248">
    <property type="entry name" value="Polysacc_deacetylase_ArnD"/>
</dbReference>
<dbReference type="CDD" id="cd10917">
    <property type="entry name" value="CE4_NodB_like_6s_7s"/>
    <property type="match status" value="1"/>
</dbReference>
<sequence length="205" mass="23950">MFVIKRVYSGKKIHLSFDDGPHSRNTKIILDILERNNINATFFVIGEKIKRNKDIIAMIYSGGHRIGCHLFQHYDMTTLSDRSIRNQIQMFENALSPFAPIDRILRPPYGAHSKRTDRILHSMGYHILFWNVDTEDWKRHQGWVDFGMRQIRNLNECLVLMHDIHYTTANQLEKFIKEIKEIGDASFVDLEAITGIPKPNTITKI</sequence>
<dbReference type="PATRIC" id="fig|1215343.11.peg.1267"/>
<organism evidence="6 7">
    <name type="scientific">Liberibacter crescens (strain BT-1)</name>
    <dbReference type="NCBI Taxonomy" id="1215343"/>
    <lineage>
        <taxon>Bacteria</taxon>
        <taxon>Pseudomonadati</taxon>
        <taxon>Pseudomonadota</taxon>
        <taxon>Alphaproteobacteria</taxon>
        <taxon>Hyphomicrobiales</taxon>
        <taxon>Rhizobiaceae</taxon>
        <taxon>Liberibacter</taxon>
    </lineage>
</organism>
<dbReference type="Gene3D" id="3.20.20.370">
    <property type="entry name" value="Glycoside hydrolase/deacetylase"/>
    <property type="match status" value="1"/>
</dbReference>
<feature type="domain" description="NodB homology" evidence="5">
    <location>
        <begin position="11"/>
        <end position="188"/>
    </location>
</feature>
<dbReference type="GO" id="GO:0005975">
    <property type="term" value="P:carbohydrate metabolic process"/>
    <property type="evidence" value="ECO:0007669"/>
    <property type="project" value="InterPro"/>
</dbReference>
<dbReference type="eggNOG" id="COG0726">
    <property type="taxonomic scope" value="Bacteria"/>
</dbReference>
<comment type="similarity">
    <text evidence="2">Belongs to the polysaccharide deacetylase family.</text>
</comment>
<dbReference type="InterPro" id="IPR011330">
    <property type="entry name" value="Glyco_hydro/deAcase_b/a-brl"/>
</dbReference>
<reference evidence="6 7" key="1">
    <citation type="journal article" date="2012" name="Stand. Genomic Sci.">
        <title>Complete genome sequence of Liberibacter crescens BT-1.</title>
        <authorList>
            <person name="Leonard M.T."/>
            <person name="Fagen J.R."/>
            <person name="Davis-Richardson A.G."/>
            <person name="Davis M.J."/>
            <person name="Triplett E.W."/>
        </authorList>
    </citation>
    <scope>NUCLEOTIDE SEQUENCE [LARGE SCALE GENOMIC DNA]</scope>
    <source>
        <strain evidence="6 7">BT-1</strain>
    </source>
</reference>
<keyword evidence="6" id="KW-0378">Hydrolase</keyword>
<dbReference type="STRING" id="1215343.B488_12280"/>
<evidence type="ECO:0000256" key="1">
    <source>
        <dbReference type="ARBA" id="ARBA00003236"/>
    </source>
</evidence>
<accession>L0EWJ1</accession>
<comment type="function">
    <text evidence="1">Is involved in generating a small heat-stable compound (Nod), an acylated oligomer of N-acetylglucosamine, that stimulates mitosis in various plant protoplasts.</text>
</comment>
<dbReference type="PROSITE" id="PS51677">
    <property type="entry name" value="NODB"/>
    <property type="match status" value="1"/>
</dbReference>
<dbReference type="EMBL" id="CP003789">
    <property type="protein sequence ID" value="AGA65220.1"/>
    <property type="molecule type" value="Genomic_DNA"/>
</dbReference>
<dbReference type="InterPro" id="IPR002509">
    <property type="entry name" value="NODB_dom"/>
</dbReference>
<evidence type="ECO:0000256" key="3">
    <source>
        <dbReference type="ARBA" id="ARBA00020071"/>
    </source>
</evidence>
<evidence type="ECO:0000259" key="5">
    <source>
        <dbReference type="PROSITE" id="PS51677"/>
    </source>
</evidence>
<evidence type="ECO:0000256" key="2">
    <source>
        <dbReference type="ARBA" id="ARBA00010973"/>
    </source>
</evidence>
<dbReference type="SUPFAM" id="SSF88713">
    <property type="entry name" value="Glycoside hydrolase/deacetylase"/>
    <property type="match status" value="1"/>
</dbReference>
<keyword evidence="7" id="KW-1185">Reference proteome</keyword>
<dbReference type="Pfam" id="PF01522">
    <property type="entry name" value="Polysacc_deac_1"/>
    <property type="match status" value="1"/>
</dbReference>
<dbReference type="Proteomes" id="UP000010799">
    <property type="component" value="Chromosome"/>
</dbReference>
<evidence type="ECO:0000256" key="4">
    <source>
        <dbReference type="ARBA" id="ARBA00032976"/>
    </source>
</evidence>